<evidence type="ECO:0000313" key="2">
    <source>
        <dbReference type="EMBL" id="ROT67766.1"/>
    </source>
</evidence>
<feature type="compositionally biased region" description="Polar residues" evidence="1">
    <location>
        <begin position="444"/>
        <end position="461"/>
    </location>
</feature>
<feature type="compositionally biased region" description="Polar residues" evidence="1">
    <location>
        <begin position="631"/>
        <end position="640"/>
    </location>
</feature>
<feature type="compositionally biased region" description="Polar residues" evidence="1">
    <location>
        <begin position="587"/>
        <end position="597"/>
    </location>
</feature>
<feature type="compositionally biased region" description="Low complexity" evidence="1">
    <location>
        <begin position="553"/>
        <end position="562"/>
    </location>
</feature>
<feature type="region of interest" description="Disordered" evidence="1">
    <location>
        <begin position="531"/>
        <end position="603"/>
    </location>
</feature>
<dbReference type="Proteomes" id="UP000283509">
    <property type="component" value="Unassembled WGS sequence"/>
</dbReference>
<feature type="compositionally biased region" description="Basic residues" evidence="1">
    <location>
        <begin position="563"/>
        <end position="579"/>
    </location>
</feature>
<feature type="compositionally biased region" description="Low complexity" evidence="1">
    <location>
        <begin position="46"/>
        <end position="70"/>
    </location>
</feature>
<keyword evidence="3" id="KW-1185">Reference proteome</keyword>
<sequence length="885" mass="96788">MPKRDEFGRLPLPDESKVPFQRVLSRVSYRRQRRRPAHQPSPPVPAATTTRRAPRPTASTATAAATGVGRLSLEKNRSRSLTEDDPRTKMPFIPFQRVQNIRKKTVIPVSNSNDFRVEPYRSPDRRRRFTHRDWLMNQPNNRFATEYKSRFQESSEERQRKATRRKNDSGQVDKLLINPAYDDKPKSGDNDARGGYHSDSGYSRTSYSRINSTGGSKRDDTAHDSDAGKTPSSGGSVKLPQIRDSPLTAPDSATSVAGKGAAAPPVIVGPGTSGDAPASATSRMSSPRARLQPQESSRWVEGKGSGCLRHFFPLFKPSAPKAELTTRTPATTSQPPDQHTSSSNQAPLRAGGSHATLTDPSRASRRPTSPASSPLQDSPALSKGPSSLARALPSSLLQASPLNQRADEPPYVNCFSIPVPPPLINASVLPVNGLFENTLNSQKDLSLTPNTLSPTVDTLTSPKEDPAASPVRASPFLGCSSPPPRKDFPHPSLEPPTDSSDSPPLALNSLPVQPGRPAADTARWVMGKGAGRLQGFAAKPARSHKKENSRRASLSSLPQSKKSSVKTKKKSRKSKKKRVGVVEMSRRSSLQRTQSDTALYLPPTHHNNYAHQTLKLKSNQVIIFRDRAASKSVTKGSRPSTPLPSIILTLPEAQHGSRRKDKQDNGSLVATKGKGNMTKVPSLPNIRSHYMAPRSFSSYRRDSTDRPTTPKTPRRRLSIASQNSNRQKSKPVISTLRRTATSQPKRHAAKSADTLNATNRQRFTKSSRASSRRRIPEQVHPEPPAPESDDPPTRLPSATSAATSAYIENLRKERQDRYAQLLASATGRANTPRPRGQSEDNLPPLSLGERAKTPTFSRSTLSVSLEHEHPGRSQDLALVHAEYVR</sequence>
<dbReference type="EMBL" id="QCYY01002763">
    <property type="protein sequence ID" value="ROT67766.1"/>
    <property type="molecule type" value="Genomic_DNA"/>
</dbReference>
<feature type="compositionally biased region" description="Basic and acidic residues" evidence="1">
    <location>
        <begin position="181"/>
        <end position="196"/>
    </location>
</feature>
<feature type="region of interest" description="Disordered" evidence="1">
    <location>
        <begin position="825"/>
        <end position="872"/>
    </location>
</feature>
<feature type="region of interest" description="Disordered" evidence="1">
    <location>
        <begin position="630"/>
        <end position="799"/>
    </location>
</feature>
<feature type="region of interest" description="Disordered" evidence="1">
    <location>
        <begin position="444"/>
        <end position="517"/>
    </location>
</feature>
<feature type="compositionally biased region" description="Basic and acidic residues" evidence="1">
    <location>
        <begin position="145"/>
        <end position="168"/>
    </location>
</feature>
<protein>
    <submittedName>
        <fullName evidence="2">Uncharacterized protein</fullName>
    </submittedName>
</protein>
<comment type="caution">
    <text evidence="2">The sequence shown here is derived from an EMBL/GenBank/DDBJ whole genome shotgun (WGS) entry which is preliminary data.</text>
</comment>
<feature type="compositionally biased region" description="Polar residues" evidence="1">
    <location>
        <begin position="200"/>
        <end position="215"/>
    </location>
</feature>
<reference evidence="2 3" key="1">
    <citation type="submission" date="2018-04" db="EMBL/GenBank/DDBJ databases">
        <authorList>
            <person name="Zhang X."/>
            <person name="Yuan J."/>
            <person name="Li F."/>
            <person name="Xiang J."/>
        </authorList>
    </citation>
    <scope>NUCLEOTIDE SEQUENCE [LARGE SCALE GENOMIC DNA]</scope>
    <source>
        <tissue evidence="2">Muscle</tissue>
    </source>
</reference>
<feature type="region of interest" description="Disordered" evidence="1">
    <location>
        <begin position="24"/>
        <end position="90"/>
    </location>
</feature>
<feature type="region of interest" description="Disordered" evidence="1">
    <location>
        <begin position="145"/>
        <end position="301"/>
    </location>
</feature>
<accession>A0A423SU72</accession>
<feature type="compositionally biased region" description="Basic residues" evidence="1">
    <location>
        <begin position="28"/>
        <end position="37"/>
    </location>
</feature>
<feature type="compositionally biased region" description="Polar residues" evidence="1">
    <location>
        <begin position="854"/>
        <end position="863"/>
    </location>
</feature>
<dbReference type="AlphaFoldDB" id="A0A423SU72"/>
<feature type="compositionally biased region" description="Basic residues" evidence="1">
    <location>
        <begin position="762"/>
        <end position="773"/>
    </location>
</feature>
<feature type="region of interest" description="Disordered" evidence="1">
    <location>
        <begin position="319"/>
        <end position="389"/>
    </location>
</feature>
<feature type="compositionally biased region" description="Polar residues" evidence="1">
    <location>
        <begin position="325"/>
        <end position="346"/>
    </location>
</feature>
<name>A0A423SU72_PENVA</name>
<reference evidence="2 3" key="2">
    <citation type="submission" date="2019-01" db="EMBL/GenBank/DDBJ databases">
        <title>The decoding of complex shrimp genome reveals the adaptation for benthos swimmer, frequently molting mechanism and breeding impact on genome.</title>
        <authorList>
            <person name="Sun Y."/>
            <person name="Gao Y."/>
            <person name="Yu Y."/>
        </authorList>
    </citation>
    <scope>NUCLEOTIDE SEQUENCE [LARGE SCALE GENOMIC DNA]</scope>
    <source>
        <tissue evidence="2">Muscle</tissue>
    </source>
</reference>
<feature type="compositionally biased region" description="Basic and acidic residues" evidence="1">
    <location>
        <begin position="216"/>
        <end position="227"/>
    </location>
</feature>
<evidence type="ECO:0000256" key="1">
    <source>
        <dbReference type="SAM" id="MobiDB-lite"/>
    </source>
</evidence>
<feature type="compositionally biased region" description="Basic and acidic residues" evidence="1">
    <location>
        <begin position="72"/>
        <end position="88"/>
    </location>
</feature>
<evidence type="ECO:0000313" key="3">
    <source>
        <dbReference type="Proteomes" id="UP000283509"/>
    </source>
</evidence>
<organism evidence="2 3">
    <name type="scientific">Penaeus vannamei</name>
    <name type="common">Whiteleg shrimp</name>
    <name type="synonym">Litopenaeus vannamei</name>
    <dbReference type="NCBI Taxonomy" id="6689"/>
    <lineage>
        <taxon>Eukaryota</taxon>
        <taxon>Metazoa</taxon>
        <taxon>Ecdysozoa</taxon>
        <taxon>Arthropoda</taxon>
        <taxon>Crustacea</taxon>
        <taxon>Multicrustacea</taxon>
        <taxon>Malacostraca</taxon>
        <taxon>Eumalacostraca</taxon>
        <taxon>Eucarida</taxon>
        <taxon>Decapoda</taxon>
        <taxon>Dendrobranchiata</taxon>
        <taxon>Penaeoidea</taxon>
        <taxon>Penaeidae</taxon>
        <taxon>Penaeus</taxon>
    </lineage>
</organism>
<gene>
    <name evidence="2" type="ORF">C7M84_014159</name>
</gene>
<proteinExistence type="predicted"/>